<protein>
    <submittedName>
        <fullName evidence="3">Trehalase</fullName>
        <ecNumber evidence="3">3.2.1.28</ecNumber>
    </submittedName>
</protein>
<dbReference type="PANTHER" id="PTHR31616:SF0">
    <property type="entry name" value="GLUCAN 1,4-ALPHA-GLUCOSIDASE"/>
    <property type="match status" value="1"/>
</dbReference>
<comment type="caution">
    <text evidence="3">The sequence shown here is derived from an EMBL/GenBank/DDBJ whole genome shotgun (WGS) entry which is preliminary data.</text>
</comment>
<dbReference type="EMBL" id="POTC01000001">
    <property type="protein sequence ID" value="POF64328.1"/>
    <property type="molecule type" value="Genomic_DNA"/>
</dbReference>
<accession>A0A2S3W686</accession>
<dbReference type="SUPFAM" id="SSF48208">
    <property type="entry name" value="Six-hairpin glycosidases"/>
    <property type="match status" value="1"/>
</dbReference>
<dbReference type="AlphaFoldDB" id="A0A2S3W686"/>
<keyword evidence="3" id="KW-0326">Glycosidase</keyword>
<reference evidence="3 4" key="1">
    <citation type="submission" date="2018-01" db="EMBL/GenBank/DDBJ databases">
        <title>Draft Genome Sequence of Komagataeibacter maltaceti LMG 1529, a Vinegar Producing Acetic Acid Bacterium Isolated from Malt Vinegar Brewery Acetifiers.</title>
        <authorList>
            <person name="Zhang Q."/>
            <person name="Hollensteiner J."/>
            <person name="Poehlein A."/>
            <person name="Daniel R."/>
        </authorList>
    </citation>
    <scope>NUCLEOTIDE SEQUENCE [LARGE SCALE GENOMIC DNA]</scope>
    <source>
        <strain evidence="3 4">LMG 1529</strain>
    </source>
</reference>
<keyword evidence="4" id="KW-1185">Reference proteome</keyword>
<evidence type="ECO:0000313" key="4">
    <source>
        <dbReference type="Proteomes" id="UP000237344"/>
    </source>
</evidence>
<dbReference type="Pfam" id="PF19291">
    <property type="entry name" value="TREH_N"/>
    <property type="match status" value="1"/>
</dbReference>
<dbReference type="Pfam" id="PF00723">
    <property type="entry name" value="Glyco_hydro_15"/>
    <property type="match status" value="1"/>
</dbReference>
<dbReference type="RefSeq" id="WP_110093933.1">
    <property type="nucleotide sequence ID" value="NZ_NKUE01000003.1"/>
</dbReference>
<evidence type="ECO:0000259" key="1">
    <source>
        <dbReference type="Pfam" id="PF00723"/>
    </source>
</evidence>
<dbReference type="InterPro" id="IPR012341">
    <property type="entry name" value="6hp_glycosidase-like_sf"/>
</dbReference>
<gene>
    <name evidence="3" type="ORF">KMAL_02230</name>
</gene>
<dbReference type="PANTHER" id="PTHR31616">
    <property type="entry name" value="TREHALASE"/>
    <property type="match status" value="1"/>
</dbReference>
<dbReference type="GO" id="GO:0005975">
    <property type="term" value="P:carbohydrate metabolic process"/>
    <property type="evidence" value="ECO:0007669"/>
    <property type="project" value="InterPro"/>
</dbReference>
<feature type="domain" description="GH15-like" evidence="1">
    <location>
        <begin position="224"/>
        <end position="589"/>
    </location>
</feature>
<sequence length="607" mass="67761">MSPAATVAHRIEDYAMIGSTHSAALIHRDGTIQWLCMPRFDSEAIFASLLGTPDNGEWAVRAVDPAARISRRYITDTMVLETTIETPTGRAVVLDFMPTPVDGDLHELVRIIRGVEGHVDFSAELRLRFNYGEWIPWVERREGAIFAFAGPDAIRLSSSVDLSNANFSTTSDFTIVAGQSVATTLEWFPSHKIPPLPRDPYALLRHTEAQGRLWAAQCTYEGPYAGVVRRSLMTLKALTYHPTGGIVAAPTTSLPEDPGGSRNWDYRYCWLRDAVWTLHALTVSGYMEEASAWRWWLMRATAGAPDGLQVMYGLHGERRLTETTLDHLAGYEGSRPVRIGNAAHEQLQLDVYGSLLGAFDAARRDGLADMDAVWPLQCAIAERLLVLWRQPDSSLWEVRGPKRHFVYSKMMCWFAFDRMIASAVDFGLDGPVGTWRAAREEIHAEVCEKGFDTASNSFMQYYGADRVDASLLQIPLLGFLPADDPRVQGTIARIEKELLHDNVVYRYLPEGVAADGLEGREGAFLACSFWLCDAYIMSHRVEEARVLFERLLSYGNDLGLFAEEYDPVVGRQLGNFPQAFSHFALVHTAHMLAGGVIDASGQRRRKK</sequence>
<evidence type="ECO:0000259" key="2">
    <source>
        <dbReference type="Pfam" id="PF19291"/>
    </source>
</evidence>
<keyword evidence="3" id="KW-0378">Hydrolase</keyword>
<feature type="domain" description="Trehalase-like N-terminal" evidence="2">
    <location>
        <begin position="8"/>
        <end position="122"/>
    </location>
</feature>
<dbReference type="OrthoDB" id="3902805at2"/>
<organism evidence="3 4">
    <name type="scientific">Novacetimonas maltaceti</name>
    <dbReference type="NCBI Taxonomy" id="1203393"/>
    <lineage>
        <taxon>Bacteria</taxon>
        <taxon>Pseudomonadati</taxon>
        <taxon>Pseudomonadota</taxon>
        <taxon>Alphaproteobacteria</taxon>
        <taxon>Acetobacterales</taxon>
        <taxon>Acetobacteraceae</taxon>
        <taxon>Novacetimonas</taxon>
    </lineage>
</organism>
<dbReference type="EC" id="3.2.1.28" evidence="3"/>
<dbReference type="InterPro" id="IPR008928">
    <property type="entry name" value="6-hairpin_glycosidase_sf"/>
</dbReference>
<dbReference type="Proteomes" id="UP000237344">
    <property type="component" value="Unassembled WGS sequence"/>
</dbReference>
<dbReference type="InterPro" id="IPR011613">
    <property type="entry name" value="GH15-like"/>
</dbReference>
<dbReference type="Gene3D" id="1.50.10.10">
    <property type="match status" value="1"/>
</dbReference>
<dbReference type="InterPro" id="IPR045582">
    <property type="entry name" value="Trehalase-like_N"/>
</dbReference>
<evidence type="ECO:0000313" key="3">
    <source>
        <dbReference type="EMBL" id="POF64328.1"/>
    </source>
</evidence>
<dbReference type="GO" id="GO:0004555">
    <property type="term" value="F:alpha,alpha-trehalase activity"/>
    <property type="evidence" value="ECO:0007669"/>
    <property type="project" value="UniProtKB-EC"/>
</dbReference>
<name>A0A2S3W686_9PROT</name>
<proteinExistence type="predicted"/>